<dbReference type="Pfam" id="PF18395">
    <property type="entry name" value="Cas3_C"/>
    <property type="match status" value="1"/>
</dbReference>
<dbReference type="GO" id="GO:0004518">
    <property type="term" value="F:nuclease activity"/>
    <property type="evidence" value="ECO:0007669"/>
    <property type="project" value="UniProtKB-KW"/>
</dbReference>
<keyword evidence="8" id="KW-0067">ATP-binding</keyword>
<keyword evidence="3" id="KW-0540">Nuclease</keyword>
<feature type="domain" description="Helicase ATP-binding" evidence="11">
    <location>
        <begin position="288"/>
        <end position="497"/>
    </location>
</feature>
<dbReference type="OrthoDB" id="9810236at2"/>
<dbReference type="InterPro" id="IPR001650">
    <property type="entry name" value="Helicase_C-like"/>
</dbReference>
<keyword evidence="4" id="KW-0479">Metal-binding</keyword>
<evidence type="ECO:0000256" key="3">
    <source>
        <dbReference type="ARBA" id="ARBA00022722"/>
    </source>
</evidence>
<dbReference type="EMBL" id="CP011112">
    <property type="protein sequence ID" value="AKU18600.1"/>
    <property type="molecule type" value="Genomic_DNA"/>
</dbReference>
<dbReference type="SMART" id="SM00490">
    <property type="entry name" value="HELICc"/>
    <property type="match status" value="1"/>
</dbReference>
<evidence type="ECO:0000256" key="10">
    <source>
        <dbReference type="SAM" id="MobiDB-lite"/>
    </source>
</evidence>
<keyword evidence="14" id="KW-1185">Reference proteome</keyword>
<gene>
    <name evidence="13" type="ORF">VV02_03375</name>
</gene>
<dbReference type="RefSeq" id="WP_157063252.1">
    <property type="nucleotide sequence ID" value="NZ_CP011112.1"/>
</dbReference>
<evidence type="ECO:0008006" key="15">
    <source>
        <dbReference type="Google" id="ProtNLM"/>
    </source>
</evidence>
<dbReference type="GO" id="GO:0005524">
    <property type="term" value="F:ATP binding"/>
    <property type="evidence" value="ECO:0007669"/>
    <property type="project" value="UniProtKB-KW"/>
</dbReference>
<dbReference type="InterPro" id="IPR014001">
    <property type="entry name" value="Helicase_ATP-bd"/>
</dbReference>
<dbReference type="Gene3D" id="1.10.3210.30">
    <property type="match status" value="1"/>
</dbReference>
<dbReference type="KEGG" id="lmoi:VV02_03375"/>
<dbReference type="PATRIC" id="fig|571913.6.peg.690"/>
<evidence type="ECO:0000259" key="11">
    <source>
        <dbReference type="PROSITE" id="PS51192"/>
    </source>
</evidence>
<name>A0A0K1JPU9_9MICO</name>
<dbReference type="SMART" id="SM00487">
    <property type="entry name" value="DEXDc"/>
    <property type="match status" value="1"/>
</dbReference>
<dbReference type="AlphaFoldDB" id="A0A0K1JPU9"/>
<evidence type="ECO:0000256" key="8">
    <source>
        <dbReference type="ARBA" id="ARBA00022840"/>
    </source>
</evidence>
<dbReference type="Proteomes" id="UP000066480">
    <property type="component" value="Chromosome"/>
</dbReference>
<dbReference type="PROSITE" id="PS51643">
    <property type="entry name" value="HD_CAS3"/>
    <property type="match status" value="1"/>
</dbReference>
<reference evidence="13 14" key="1">
    <citation type="submission" date="2015-03" db="EMBL/GenBank/DDBJ databases">
        <title>Luteipulveratus halotolerans sp. nov., a novel actinobacterium (Dermacoccaceae) from Sarawak, Malaysia.</title>
        <authorList>
            <person name="Juboi H."/>
            <person name="Basik A."/>
            <person name="Shamsul S.S."/>
            <person name="Arnold P."/>
            <person name="Schmitt E.K."/>
            <person name="Sanglier J.-J."/>
            <person name="Yeo T."/>
        </authorList>
    </citation>
    <scope>NUCLEOTIDE SEQUENCE [LARGE SCALE GENOMIC DNA]</scope>
    <source>
        <strain evidence="13 14">MN07-A0370</strain>
    </source>
</reference>
<dbReference type="GO" id="GO:0051607">
    <property type="term" value="P:defense response to virus"/>
    <property type="evidence" value="ECO:0007669"/>
    <property type="project" value="UniProtKB-KW"/>
</dbReference>
<dbReference type="GO" id="GO:0004386">
    <property type="term" value="F:helicase activity"/>
    <property type="evidence" value="ECO:0007669"/>
    <property type="project" value="UniProtKB-KW"/>
</dbReference>
<evidence type="ECO:0000256" key="5">
    <source>
        <dbReference type="ARBA" id="ARBA00022741"/>
    </source>
</evidence>
<protein>
    <recommendedName>
        <fullName evidence="15">CRISPR-associated protein Cas3</fullName>
    </recommendedName>
</protein>
<evidence type="ECO:0000256" key="2">
    <source>
        <dbReference type="ARBA" id="ARBA00009046"/>
    </source>
</evidence>
<dbReference type="CDD" id="cd17930">
    <property type="entry name" value="DEXHc_cas3"/>
    <property type="match status" value="1"/>
</dbReference>
<dbReference type="Gene3D" id="3.40.50.300">
    <property type="entry name" value="P-loop containing nucleotide triphosphate hydrolases"/>
    <property type="match status" value="2"/>
</dbReference>
<keyword evidence="7" id="KW-0347">Helicase</keyword>
<dbReference type="InterPro" id="IPR027417">
    <property type="entry name" value="P-loop_NTPase"/>
</dbReference>
<dbReference type="GO" id="GO:0046872">
    <property type="term" value="F:metal ion binding"/>
    <property type="evidence" value="ECO:0007669"/>
    <property type="project" value="UniProtKB-KW"/>
</dbReference>
<organism evidence="13 14">
    <name type="scientific">Luteipulveratus mongoliensis</name>
    <dbReference type="NCBI Taxonomy" id="571913"/>
    <lineage>
        <taxon>Bacteria</taxon>
        <taxon>Bacillati</taxon>
        <taxon>Actinomycetota</taxon>
        <taxon>Actinomycetes</taxon>
        <taxon>Micrococcales</taxon>
        <taxon>Dermacoccaceae</taxon>
        <taxon>Luteipulveratus</taxon>
    </lineage>
</organism>
<dbReference type="GO" id="GO:0016787">
    <property type="term" value="F:hydrolase activity"/>
    <property type="evidence" value="ECO:0007669"/>
    <property type="project" value="UniProtKB-KW"/>
</dbReference>
<feature type="domain" description="HD Cas3-type" evidence="12">
    <location>
        <begin position="18"/>
        <end position="220"/>
    </location>
</feature>
<dbReference type="PROSITE" id="PS51192">
    <property type="entry name" value="HELICASE_ATP_BIND_1"/>
    <property type="match status" value="1"/>
</dbReference>
<dbReference type="InterPro" id="IPR006474">
    <property type="entry name" value="Helicase_Cas3_CRISPR-ass_core"/>
</dbReference>
<comment type="similarity">
    <text evidence="2">In the central section; belongs to the CRISPR-associated helicase Cas3 family.</text>
</comment>
<dbReference type="Pfam" id="PF22590">
    <property type="entry name" value="Cas3-like_C_2"/>
    <property type="match status" value="1"/>
</dbReference>
<dbReference type="InterPro" id="IPR054712">
    <property type="entry name" value="Cas3-like_dom"/>
</dbReference>
<evidence type="ECO:0000259" key="12">
    <source>
        <dbReference type="PROSITE" id="PS51643"/>
    </source>
</evidence>
<keyword evidence="6" id="KW-0378">Hydrolase</keyword>
<evidence type="ECO:0000256" key="7">
    <source>
        <dbReference type="ARBA" id="ARBA00022806"/>
    </source>
</evidence>
<dbReference type="InterPro" id="IPR041372">
    <property type="entry name" value="Cas3_C"/>
</dbReference>
<dbReference type="CDD" id="cd09641">
    <property type="entry name" value="Cas3''_I"/>
    <property type="match status" value="1"/>
</dbReference>
<feature type="region of interest" description="Disordered" evidence="10">
    <location>
        <begin position="658"/>
        <end position="695"/>
    </location>
</feature>
<dbReference type="SUPFAM" id="SSF52540">
    <property type="entry name" value="P-loop containing nucleoside triphosphate hydrolases"/>
    <property type="match status" value="1"/>
</dbReference>
<sequence length="920" mass="98967">MMEWSDAARSVWGKTDPKSDTSMPLVRHLEDTAAVAGHVWDHWLPTSIKQHVGAALPRGEADGRTLLTWLAGVHDVGKASPAFAVKARKAPGFGHLVGEMEAQGLVCGTPIAPLPPHCRVGHSLVERWLERFQPARRASPSLAVVVGGHHGVQPTVMDLRAIRREHLGATPEWEAAQTEILTHMAQLTGADDRLHDWLRQPLPLTSQVLLTASVVVADWLASDTLRFPHQDPSASAVRLARADLDRDLLGPWHATDPGSDVNDVMSQRFPRLKGVSANSVQTAAVRAARATSSPCLMLIEAPMGAGKTEAALMVAEVLAHRFGQGGVLMGLPTMATSGAMFGRVLDWLDHANVGVRASVTLAHSKAGLDDRYAGLVANGRVRGVGEPEGERDSVAVVSSWLRGRRKGSLASMVVGTIDQALFGALQVRHVALRQLALAGKVVVLDEVHAADAYMQRYLVRVLEWLGAYGTPVILLSATLPPARRAELLGAYARGRDLPPVLVTAEVEYPRISVQSADLVENHVPWDGRRTSVTVEALPDGVGHLVAAIRPVVADGACVAVIHNTVRRAQGTYDALVAELDEARVVLLHSQFVAVDRMKKERALRDALGPQALGRPQGFVVVGTQVLEQSLDIDVDLMVSELAPVDLILQRIGRLHRHPRGVGERDRPPTARRPRLLLTGVRDWSSSPPEPDRGSQAVYGQSALLRAATVLAPHLDGAPVQVPDDVSGLVDAAYAPGLPCPAGWETAWAEAEAAARTQDALQARNAGDFLLGSPTSTTLVGWLEARVSDTDDPGARPQVRDGEDGIEVVVIQDVAGELRALPCGPIGGRRLPLREADIDDKLAKQVAGYTLRLPMRLCRGPRGERVVDDLERQGREFAGWQRSRWLTGVLVLSLDHDLKGEVDGTGVRYDLRRGLLVGADG</sequence>
<dbReference type="InterPro" id="IPR038257">
    <property type="entry name" value="CRISPR-assoc_Cas3_HD_sf"/>
</dbReference>
<evidence type="ECO:0000313" key="13">
    <source>
        <dbReference type="EMBL" id="AKU18600.1"/>
    </source>
</evidence>
<dbReference type="InterPro" id="IPR006483">
    <property type="entry name" value="CRISPR-assoc_Cas3_HD"/>
</dbReference>
<feature type="region of interest" description="Disordered" evidence="10">
    <location>
        <begin position="1"/>
        <end position="22"/>
    </location>
</feature>
<keyword evidence="5" id="KW-0547">Nucleotide-binding</keyword>
<dbReference type="STRING" id="571913.VV02_03375"/>
<keyword evidence="9" id="KW-0051">Antiviral defense</keyword>
<dbReference type="NCBIfam" id="TIGR01596">
    <property type="entry name" value="cas3_HD"/>
    <property type="match status" value="1"/>
</dbReference>
<evidence type="ECO:0000256" key="1">
    <source>
        <dbReference type="ARBA" id="ARBA00006847"/>
    </source>
</evidence>
<dbReference type="Pfam" id="PF18019">
    <property type="entry name" value="Cas3_HD"/>
    <property type="match status" value="1"/>
</dbReference>
<evidence type="ECO:0000313" key="14">
    <source>
        <dbReference type="Proteomes" id="UP000066480"/>
    </source>
</evidence>
<evidence type="ECO:0000256" key="4">
    <source>
        <dbReference type="ARBA" id="ARBA00022723"/>
    </source>
</evidence>
<dbReference type="NCBIfam" id="TIGR01587">
    <property type="entry name" value="cas3_core"/>
    <property type="match status" value="1"/>
</dbReference>
<proteinExistence type="inferred from homology"/>
<accession>A0A0K1JPU9</accession>
<evidence type="ECO:0000256" key="6">
    <source>
        <dbReference type="ARBA" id="ARBA00022801"/>
    </source>
</evidence>
<comment type="similarity">
    <text evidence="1">In the N-terminal section; belongs to the CRISPR-associated nuclease Cas3-HD family.</text>
</comment>
<evidence type="ECO:0000256" key="9">
    <source>
        <dbReference type="ARBA" id="ARBA00023118"/>
    </source>
</evidence>